<evidence type="ECO:0000259" key="8">
    <source>
        <dbReference type="PROSITE" id="PS50850"/>
    </source>
</evidence>
<comment type="subcellular location">
    <subcellularLocation>
        <location evidence="1">Cell membrane</location>
        <topology evidence="1">Multi-pass membrane protein</topology>
    </subcellularLocation>
</comment>
<feature type="transmembrane region" description="Helical" evidence="7">
    <location>
        <begin position="336"/>
        <end position="357"/>
    </location>
</feature>
<feature type="domain" description="Major facilitator superfamily (MFS) profile" evidence="8">
    <location>
        <begin position="20"/>
        <end position="505"/>
    </location>
</feature>
<dbReference type="CDD" id="cd17321">
    <property type="entry name" value="MFS_MMR_MDR_like"/>
    <property type="match status" value="1"/>
</dbReference>
<dbReference type="Pfam" id="PF07690">
    <property type="entry name" value="MFS_1"/>
    <property type="match status" value="1"/>
</dbReference>
<dbReference type="InterPro" id="IPR036259">
    <property type="entry name" value="MFS_trans_sf"/>
</dbReference>
<feature type="transmembrane region" description="Helical" evidence="7">
    <location>
        <begin position="55"/>
        <end position="74"/>
    </location>
</feature>
<feature type="transmembrane region" description="Helical" evidence="7">
    <location>
        <begin position="479"/>
        <end position="502"/>
    </location>
</feature>
<feature type="transmembrane region" description="Helical" evidence="7">
    <location>
        <begin position="86"/>
        <end position="105"/>
    </location>
</feature>
<keyword evidence="5 7" id="KW-1133">Transmembrane helix</keyword>
<feature type="transmembrane region" description="Helical" evidence="7">
    <location>
        <begin position="172"/>
        <end position="194"/>
    </location>
</feature>
<dbReference type="EMBL" id="JACGWZ010000006">
    <property type="protein sequence ID" value="MBA8826848.1"/>
    <property type="molecule type" value="Genomic_DNA"/>
</dbReference>
<proteinExistence type="predicted"/>
<feature type="transmembrane region" description="Helical" evidence="7">
    <location>
        <begin position="310"/>
        <end position="331"/>
    </location>
</feature>
<feature type="transmembrane region" description="Helical" evidence="7">
    <location>
        <begin position="273"/>
        <end position="298"/>
    </location>
</feature>
<feature type="transmembrane region" description="Helical" evidence="7">
    <location>
        <begin position="206"/>
        <end position="225"/>
    </location>
</feature>
<dbReference type="Gene3D" id="1.20.1250.20">
    <property type="entry name" value="MFS general substrate transporter like domains"/>
    <property type="match status" value="1"/>
</dbReference>
<feature type="transmembrane region" description="Helical" evidence="7">
    <location>
        <begin position="111"/>
        <end position="132"/>
    </location>
</feature>
<dbReference type="PANTHER" id="PTHR42718">
    <property type="entry name" value="MAJOR FACILITATOR SUPERFAMILY MULTIDRUG TRANSPORTER MFSC"/>
    <property type="match status" value="1"/>
</dbReference>
<accession>A0A839E7J8</accession>
<evidence type="ECO:0000313" key="9">
    <source>
        <dbReference type="EMBL" id="MBA8826848.1"/>
    </source>
</evidence>
<dbReference type="InterPro" id="IPR011701">
    <property type="entry name" value="MFS"/>
</dbReference>
<sequence length="505" mass="52476">MTTMTRTTPVPSTTNKQWFALATLLLPVLLVSVDNTVLGFAVPELSRELRPTGSQLLWIIDIYSLMLAGLLVTVGTLGDRIGRRRLLLIGAAGFGAASILAAFSSSAGMLIAARALQGVAGATLMPSTLSLIRNIFPDSRTRTTAIAAWTATFAGGAAFGPVLGGWLLGHFWWGSVFLINAPVAVLLLIVGPMLIPESRDPAPGRYDVPSAALSLLALLSLVFGIKQLAEHGGSATATAAMIVAVCTTVLFVRRQHRIPAPMLDMQLFANSRFGVAVVSNLLAVFVMVGGLFFITQYLQLVLNLNPLEAGLVLLPGLVLSIPASLVTVRLLRRIRLAELVGASMLCSTLGYLVMTLLPVDGGIGLVVIAFVLTGTGAGIAETATNDVIMSAVPASKAGGASAISETGYELGAAMGTAILGSFLNLIYRSGFGSAPADVTESAQETAHDTLGGAMAVAADLPPAQASALREAAVHAFTHGVHLTSLLGAAIMSYAALQAWWVLRRT</sequence>
<evidence type="ECO:0000256" key="5">
    <source>
        <dbReference type="ARBA" id="ARBA00022989"/>
    </source>
</evidence>
<name>A0A839E7J8_9PSEU</name>
<evidence type="ECO:0000256" key="1">
    <source>
        <dbReference type="ARBA" id="ARBA00004651"/>
    </source>
</evidence>
<feature type="transmembrane region" description="Helical" evidence="7">
    <location>
        <begin position="231"/>
        <end position="252"/>
    </location>
</feature>
<evidence type="ECO:0000256" key="6">
    <source>
        <dbReference type="ARBA" id="ARBA00023136"/>
    </source>
</evidence>
<keyword evidence="4 7" id="KW-0812">Transmembrane</keyword>
<organism evidence="9 10">
    <name type="scientific">Halosaccharopolyspora lacisalsi</name>
    <dbReference type="NCBI Taxonomy" id="1000566"/>
    <lineage>
        <taxon>Bacteria</taxon>
        <taxon>Bacillati</taxon>
        <taxon>Actinomycetota</taxon>
        <taxon>Actinomycetes</taxon>
        <taxon>Pseudonocardiales</taxon>
        <taxon>Pseudonocardiaceae</taxon>
        <taxon>Halosaccharopolyspora</taxon>
    </lineage>
</organism>
<dbReference type="GO" id="GO:0005886">
    <property type="term" value="C:plasma membrane"/>
    <property type="evidence" value="ECO:0007669"/>
    <property type="project" value="UniProtKB-SubCell"/>
</dbReference>
<protein>
    <submittedName>
        <fullName evidence="9">DHA2 family multidrug resistance protein-like MFS transporter</fullName>
    </submittedName>
</protein>
<dbReference type="InterPro" id="IPR020846">
    <property type="entry name" value="MFS_dom"/>
</dbReference>
<keyword evidence="3" id="KW-1003">Cell membrane</keyword>
<feature type="transmembrane region" description="Helical" evidence="7">
    <location>
        <begin position="363"/>
        <end position="380"/>
    </location>
</feature>
<evidence type="ECO:0000256" key="3">
    <source>
        <dbReference type="ARBA" id="ARBA00022475"/>
    </source>
</evidence>
<dbReference type="Proteomes" id="UP000569329">
    <property type="component" value="Unassembled WGS sequence"/>
</dbReference>
<keyword evidence="6 7" id="KW-0472">Membrane</keyword>
<dbReference type="AlphaFoldDB" id="A0A839E7J8"/>
<evidence type="ECO:0000256" key="7">
    <source>
        <dbReference type="SAM" id="Phobius"/>
    </source>
</evidence>
<gene>
    <name evidence="9" type="ORF">FHX42_004227</name>
</gene>
<evidence type="ECO:0000313" key="10">
    <source>
        <dbReference type="Proteomes" id="UP000569329"/>
    </source>
</evidence>
<feature type="transmembrane region" description="Helical" evidence="7">
    <location>
        <begin position="144"/>
        <end position="166"/>
    </location>
</feature>
<comment type="caution">
    <text evidence="9">The sequence shown here is derived from an EMBL/GenBank/DDBJ whole genome shotgun (WGS) entry which is preliminary data.</text>
</comment>
<dbReference type="Gene3D" id="1.20.1720.10">
    <property type="entry name" value="Multidrug resistance protein D"/>
    <property type="match status" value="1"/>
</dbReference>
<keyword evidence="10" id="KW-1185">Reference proteome</keyword>
<evidence type="ECO:0000256" key="2">
    <source>
        <dbReference type="ARBA" id="ARBA00022448"/>
    </source>
</evidence>
<evidence type="ECO:0000256" key="4">
    <source>
        <dbReference type="ARBA" id="ARBA00022692"/>
    </source>
</evidence>
<dbReference type="SUPFAM" id="SSF103473">
    <property type="entry name" value="MFS general substrate transporter"/>
    <property type="match status" value="1"/>
</dbReference>
<dbReference type="GO" id="GO:0022857">
    <property type="term" value="F:transmembrane transporter activity"/>
    <property type="evidence" value="ECO:0007669"/>
    <property type="project" value="InterPro"/>
</dbReference>
<keyword evidence="2" id="KW-0813">Transport</keyword>
<dbReference type="PANTHER" id="PTHR42718:SF47">
    <property type="entry name" value="METHYL VIOLOGEN RESISTANCE PROTEIN SMVA"/>
    <property type="match status" value="1"/>
</dbReference>
<reference evidence="9 10" key="1">
    <citation type="submission" date="2020-07" db="EMBL/GenBank/DDBJ databases">
        <title>Sequencing the genomes of 1000 actinobacteria strains.</title>
        <authorList>
            <person name="Klenk H.-P."/>
        </authorList>
    </citation>
    <scope>NUCLEOTIDE SEQUENCE [LARGE SCALE GENOMIC DNA]</scope>
    <source>
        <strain evidence="9 10">DSM 45975</strain>
    </source>
</reference>
<dbReference type="PROSITE" id="PS50850">
    <property type="entry name" value="MFS"/>
    <property type="match status" value="1"/>
</dbReference>